<gene>
    <name evidence="1" type="ORF">CINCED_3A024910</name>
</gene>
<evidence type="ECO:0000313" key="2">
    <source>
        <dbReference type="Proteomes" id="UP000325440"/>
    </source>
</evidence>
<evidence type="ECO:0000313" key="1">
    <source>
        <dbReference type="EMBL" id="VVC33340.1"/>
    </source>
</evidence>
<dbReference type="Proteomes" id="UP000325440">
    <property type="component" value="Unassembled WGS sequence"/>
</dbReference>
<protein>
    <submittedName>
        <fullName evidence="1">Uncharacterized protein</fullName>
    </submittedName>
</protein>
<dbReference type="EMBL" id="CABPRJ010000967">
    <property type="protein sequence ID" value="VVC33340.1"/>
    <property type="molecule type" value="Genomic_DNA"/>
</dbReference>
<dbReference type="AlphaFoldDB" id="A0A5E4MSF2"/>
<name>A0A5E4MSF2_9HEMI</name>
<reference evidence="1 2" key="1">
    <citation type="submission" date="2019-08" db="EMBL/GenBank/DDBJ databases">
        <authorList>
            <person name="Alioto T."/>
            <person name="Alioto T."/>
            <person name="Gomez Garrido J."/>
        </authorList>
    </citation>
    <scope>NUCLEOTIDE SEQUENCE [LARGE SCALE GENOMIC DNA]</scope>
</reference>
<keyword evidence="2" id="KW-1185">Reference proteome</keyword>
<accession>A0A5E4MSF2</accession>
<organism evidence="1 2">
    <name type="scientific">Cinara cedri</name>
    <dbReference type="NCBI Taxonomy" id="506608"/>
    <lineage>
        <taxon>Eukaryota</taxon>
        <taxon>Metazoa</taxon>
        <taxon>Ecdysozoa</taxon>
        <taxon>Arthropoda</taxon>
        <taxon>Hexapoda</taxon>
        <taxon>Insecta</taxon>
        <taxon>Pterygota</taxon>
        <taxon>Neoptera</taxon>
        <taxon>Paraneoptera</taxon>
        <taxon>Hemiptera</taxon>
        <taxon>Sternorrhyncha</taxon>
        <taxon>Aphidomorpha</taxon>
        <taxon>Aphidoidea</taxon>
        <taxon>Aphididae</taxon>
        <taxon>Lachninae</taxon>
        <taxon>Cinara</taxon>
    </lineage>
</organism>
<sequence length="52" mass="5873">MDESCDCGHESRTTSHTVNECSLRAFTGSVHDIHQAREEAVKWIEELDVVTL</sequence>
<proteinExistence type="predicted"/>